<feature type="transmembrane region" description="Helical" evidence="1">
    <location>
        <begin position="12"/>
        <end position="32"/>
    </location>
</feature>
<accession>A0A1J0GI75</accession>
<evidence type="ECO:0000313" key="2">
    <source>
        <dbReference type="EMBL" id="APC41029.1"/>
    </source>
</evidence>
<protein>
    <recommendedName>
        <fullName evidence="4">Prepilin-type N-terminal cleavage/methylation domain-containing protein</fullName>
    </recommendedName>
</protein>
<dbReference type="Proteomes" id="UP000182569">
    <property type="component" value="Chromosome"/>
</dbReference>
<keyword evidence="1" id="KW-1133">Transmembrane helix</keyword>
<dbReference type="AlphaFoldDB" id="A0A1J0GI75"/>
<proteinExistence type="predicted"/>
<dbReference type="NCBIfam" id="TIGR02532">
    <property type="entry name" value="IV_pilin_GFxxxE"/>
    <property type="match status" value="1"/>
</dbReference>
<evidence type="ECO:0008006" key="4">
    <source>
        <dbReference type="Google" id="ProtNLM"/>
    </source>
</evidence>
<organism evidence="2 3">
    <name type="scientific">Clostridium estertheticum subsp. estertheticum</name>
    <dbReference type="NCBI Taxonomy" id="1552"/>
    <lineage>
        <taxon>Bacteria</taxon>
        <taxon>Bacillati</taxon>
        <taxon>Bacillota</taxon>
        <taxon>Clostridia</taxon>
        <taxon>Eubacteriales</taxon>
        <taxon>Clostridiaceae</taxon>
        <taxon>Clostridium</taxon>
    </lineage>
</organism>
<keyword evidence="1" id="KW-0472">Membrane</keyword>
<sequence length="148" mass="17225">MSKSLSKKGFTLIEVLCSLGVFSIIFICMMSFDKASINMKKDIKNINNDVLIMEAIKNNIIYSMTFKELEQLETSKNFFVDKENMNFNKIKTNVMQVFSDHTSTQNPYIELSLIKDELNVYKLKLLLHSGKTNKREEIQCNFYKGCHE</sequence>
<dbReference type="Pfam" id="PF07963">
    <property type="entry name" value="N_methyl"/>
    <property type="match status" value="1"/>
</dbReference>
<evidence type="ECO:0000256" key="1">
    <source>
        <dbReference type="SAM" id="Phobius"/>
    </source>
</evidence>
<keyword evidence="1" id="KW-0812">Transmembrane</keyword>
<evidence type="ECO:0000313" key="3">
    <source>
        <dbReference type="Proteomes" id="UP000182569"/>
    </source>
</evidence>
<name>A0A1J0GI75_9CLOT</name>
<dbReference type="STRING" id="1552.A7L45_13565"/>
<dbReference type="KEGG" id="ceu:A7L45_13565"/>
<dbReference type="InterPro" id="IPR012902">
    <property type="entry name" value="N_methyl_site"/>
</dbReference>
<dbReference type="RefSeq" id="WP_071613322.1">
    <property type="nucleotide sequence ID" value="NZ_CP015756.1"/>
</dbReference>
<reference evidence="3" key="1">
    <citation type="journal article" date="2016" name="Front. Microbiol.">
        <title>Complete Genome Sequence of Clostridium estertheticum DSM 8809, a Microbe Identified in Spoiled Vacuum Packed Beef.</title>
        <authorList>
            <person name="Yu Z."/>
            <person name="Gunn L."/>
            <person name="Brennan E."/>
            <person name="Reid R."/>
            <person name="Wall P.G."/>
            <person name="Gaora O.P."/>
            <person name="Hurley D."/>
            <person name="Bolton D."/>
            <person name="Fanning S."/>
        </authorList>
    </citation>
    <scope>NUCLEOTIDE SEQUENCE [LARGE SCALE GENOMIC DNA]</scope>
    <source>
        <strain evidence="3">DSM 8809</strain>
    </source>
</reference>
<dbReference type="EMBL" id="CP015756">
    <property type="protein sequence ID" value="APC41029.1"/>
    <property type="molecule type" value="Genomic_DNA"/>
</dbReference>
<keyword evidence="3" id="KW-1185">Reference proteome</keyword>
<gene>
    <name evidence="2" type="ORF">A7L45_13565</name>
</gene>
<dbReference type="OrthoDB" id="1935107at2"/>